<organism evidence="1 2">
    <name type="scientific">Littorina saxatilis</name>
    <dbReference type="NCBI Taxonomy" id="31220"/>
    <lineage>
        <taxon>Eukaryota</taxon>
        <taxon>Metazoa</taxon>
        <taxon>Spiralia</taxon>
        <taxon>Lophotrochozoa</taxon>
        <taxon>Mollusca</taxon>
        <taxon>Gastropoda</taxon>
        <taxon>Caenogastropoda</taxon>
        <taxon>Littorinimorpha</taxon>
        <taxon>Littorinoidea</taxon>
        <taxon>Littorinidae</taxon>
        <taxon>Littorina</taxon>
    </lineage>
</organism>
<evidence type="ECO:0000313" key="1">
    <source>
        <dbReference type="EMBL" id="KAK7092118.1"/>
    </source>
</evidence>
<keyword evidence="2" id="KW-1185">Reference proteome</keyword>
<sequence length="62" mass="7176">MIIVIQPSLSRIHGKVRAEANDSRKSGAITPIHFRFLIKFRVRVFLLFEHCGNCKPICCFFI</sequence>
<evidence type="ECO:0000313" key="2">
    <source>
        <dbReference type="Proteomes" id="UP001374579"/>
    </source>
</evidence>
<proteinExistence type="predicted"/>
<dbReference type="AlphaFoldDB" id="A0AAN9G1Q2"/>
<gene>
    <name evidence="1" type="ORF">V1264_009718</name>
</gene>
<dbReference type="Proteomes" id="UP001374579">
    <property type="component" value="Unassembled WGS sequence"/>
</dbReference>
<comment type="caution">
    <text evidence="1">The sequence shown here is derived from an EMBL/GenBank/DDBJ whole genome shotgun (WGS) entry which is preliminary data.</text>
</comment>
<name>A0AAN9G1Q2_9CAEN</name>
<dbReference type="EMBL" id="JBAMIC010000022">
    <property type="protein sequence ID" value="KAK7092118.1"/>
    <property type="molecule type" value="Genomic_DNA"/>
</dbReference>
<reference evidence="1 2" key="1">
    <citation type="submission" date="2024-02" db="EMBL/GenBank/DDBJ databases">
        <title>Chromosome-scale genome assembly of the rough periwinkle Littorina saxatilis.</title>
        <authorList>
            <person name="De Jode A."/>
            <person name="Faria R."/>
            <person name="Formenti G."/>
            <person name="Sims Y."/>
            <person name="Smith T.P."/>
            <person name="Tracey A."/>
            <person name="Wood J.M.D."/>
            <person name="Zagrodzka Z.B."/>
            <person name="Johannesson K."/>
            <person name="Butlin R.K."/>
            <person name="Leder E.H."/>
        </authorList>
    </citation>
    <scope>NUCLEOTIDE SEQUENCE [LARGE SCALE GENOMIC DNA]</scope>
    <source>
        <strain evidence="1">Snail1</strain>
        <tissue evidence="1">Muscle</tissue>
    </source>
</reference>
<accession>A0AAN9G1Q2</accession>
<protein>
    <submittedName>
        <fullName evidence="1">Uncharacterized protein</fullName>
    </submittedName>
</protein>